<dbReference type="GeneID" id="5709630"/>
<dbReference type="KEGG" id="cma:Cmaq_1562"/>
<evidence type="ECO:0000313" key="4">
    <source>
        <dbReference type="Proteomes" id="UP000001137"/>
    </source>
</evidence>
<dbReference type="Proteomes" id="UP000001137">
    <property type="component" value="Chromosome"/>
</dbReference>
<keyword evidence="2" id="KW-1133">Transmembrane helix</keyword>
<feature type="coiled-coil region" evidence="1">
    <location>
        <begin position="84"/>
        <end position="111"/>
    </location>
</feature>
<keyword evidence="1" id="KW-0175">Coiled coil</keyword>
<evidence type="ECO:0000313" key="3">
    <source>
        <dbReference type="EMBL" id="ABW02385.1"/>
    </source>
</evidence>
<proteinExistence type="predicted"/>
<accession>A8M9G6</accession>
<dbReference type="STRING" id="397948.Cmaq_1562"/>
<sequence>MPYASIVVMLISGLVIGAGVPVALFYMAFKVGSWPFLIAATILGALAIFWGAVIAIVAFVPILDSIDNQVKVMNDQLNTYRAFIRSLLEELDDVNTVLKEIRDDLKKVSEA</sequence>
<dbReference type="EMBL" id="CP000852">
    <property type="protein sequence ID" value="ABW02385.1"/>
    <property type="molecule type" value="Genomic_DNA"/>
</dbReference>
<name>A8M9G6_CALMQ</name>
<evidence type="ECO:0000256" key="2">
    <source>
        <dbReference type="SAM" id="Phobius"/>
    </source>
</evidence>
<dbReference type="RefSeq" id="WP_012186604.1">
    <property type="nucleotide sequence ID" value="NC_009954.1"/>
</dbReference>
<dbReference type="OrthoDB" id="27938at2157"/>
<feature type="transmembrane region" description="Helical" evidence="2">
    <location>
        <begin position="6"/>
        <end position="29"/>
    </location>
</feature>
<feature type="transmembrane region" description="Helical" evidence="2">
    <location>
        <begin position="36"/>
        <end position="63"/>
    </location>
</feature>
<evidence type="ECO:0000256" key="1">
    <source>
        <dbReference type="SAM" id="Coils"/>
    </source>
</evidence>
<gene>
    <name evidence="3" type="ordered locus">Cmaq_1562</name>
</gene>
<reference evidence="3 4" key="1">
    <citation type="submission" date="2007-10" db="EMBL/GenBank/DDBJ databases">
        <title>Complete sequence of Caldivirga maquilingensis IC-167.</title>
        <authorList>
            <consortium name="US DOE Joint Genome Institute"/>
            <person name="Copeland A."/>
            <person name="Lucas S."/>
            <person name="Lapidus A."/>
            <person name="Barry K."/>
            <person name="Glavina del Rio T."/>
            <person name="Dalin E."/>
            <person name="Tice H."/>
            <person name="Pitluck S."/>
            <person name="Saunders E."/>
            <person name="Brettin T."/>
            <person name="Bruce D."/>
            <person name="Detter J.C."/>
            <person name="Han C."/>
            <person name="Schmutz J."/>
            <person name="Larimer F."/>
            <person name="Land M."/>
            <person name="Hauser L."/>
            <person name="Kyrpides N."/>
            <person name="Ivanova N."/>
            <person name="Biddle J.F."/>
            <person name="Zhang Z."/>
            <person name="Fitz-Gibbon S.T."/>
            <person name="Lowe T.M."/>
            <person name="Saltikov C."/>
            <person name="House C.H."/>
            <person name="Richardson P."/>
        </authorList>
    </citation>
    <scope>NUCLEOTIDE SEQUENCE [LARGE SCALE GENOMIC DNA]</scope>
    <source>
        <strain evidence="4">ATCC 700844 / DSM 13496 / JCM 10307 / IC-167</strain>
    </source>
</reference>
<dbReference type="eggNOG" id="arCOG07430">
    <property type="taxonomic scope" value="Archaea"/>
</dbReference>
<dbReference type="HOGENOM" id="CLU_2257476_0_0_2"/>
<organism evidence="3 4">
    <name type="scientific">Caldivirga maquilingensis (strain ATCC 700844 / DSM 13496 / JCM 10307 / IC-167)</name>
    <dbReference type="NCBI Taxonomy" id="397948"/>
    <lineage>
        <taxon>Archaea</taxon>
        <taxon>Thermoproteota</taxon>
        <taxon>Thermoprotei</taxon>
        <taxon>Thermoproteales</taxon>
        <taxon>Thermoproteaceae</taxon>
        <taxon>Caldivirga</taxon>
    </lineage>
</organism>
<keyword evidence="2" id="KW-0812">Transmembrane</keyword>
<dbReference type="AlphaFoldDB" id="A8M9G6"/>
<keyword evidence="2" id="KW-0472">Membrane</keyword>
<protein>
    <submittedName>
        <fullName evidence="3">Uncharacterized protein</fullName>
    </submittedName>
</protein>
<keyword evidence="4" id="KW-1185">Reference proteome</keyword>